<dbReference type="GeneID" id="63849814"/>
<proteinExistence type="predicted"/>
<organism evidence="1 2">
    <name type="scientific">Cucurbitaria berberidis CBS 394.84</name>
    <dbReference type="NCBI Taxonomy" id="1168544"/>
    <lineage>
        <taxon>Eukaryota</taxon>
        <taxon>Fungi</taxon>
        <taxon>Dikarya</taxon>
        <taxon>Ascomycota</taxon>
        <taxon>Pezizomycotina</taxon>
        <taxon>Dothideomycetes</taxon>
        <taxon>Pleosporomycetidae</taxon>
        <taxon>Pleosporales</taxon>
        <taxon>Pleosporineae</taxon>
        <taxon>Cucurbitariaceae</taxon>
        <taxon>Cucurbitaria</taxon>
    </lineage>
</organism>
<name>A0A9P4GT42_9PLEO</name>
<keyword evidence="2" id="KW-1185">Reference proteome</keyword>
<sequence>MTRTTAPHATPRIIVRAGPLKPLARLGGLLDVVFRHTRGTMNSPETPDIRQIQKFSPDGRWEILQQALACNYERLAAFTTAAGLRLRKTNDRWEYASWWNEVRHNLDSVVSQEHGVTKFPDTLATGPGAKSRAIHFTVVGEHESFKKNF</sequence>
<dbReference type="Proteomes" id="UP000800039">
    <property type="component" value="Unassembled WGS sequence"/>
</dbReference>
<evidence type="ECO:0000313" key="1">
    <source>
        <dbReference type="EMBL" id="KAF1851250.1"/>
    </source>
</evidence>
<dbReference type="RefSeq" id="XP_040793813.1">
    <property type="nucleotide sequence ID" value="XM_040932563.1"/>
</dbReference>
<dbReference type="AlphaFoldDB" id="A0A9P4GT42"/>
<evidence type="ECO:0000313" key="2">
    <source>
        <dbReference type="Proteomes" id="UP000800039"/>
    </source>
</evidence>
<protein>
    <submittedName>
        <fullName evidence="1">Uncharacterized protein</fullName>
    </submittedName>
</protein>
<gene>
    <name evidence="1" type="ORF">K460DRAFT_362016</name>
</gene>
<dbReference type="EMBL" id="ML976614">
    <property type="protein sequence ID" value="KAF1851250.1"/>
    <property type="molecule type" value="Genomic_DNA"/>
</dbReference>
<accession>A0A9P4GT42</accession>
<comment type="caution">
    <text evidence="1">The sequence shown here is derived from an EMBL/GenBank/DDBJ whole genome shotgun (WGS) entry which is preliminary data.</text>
</comment>
<reference evidence="1" key="1">
    <citation type="submission" date="2020-01" db="EMBL/GenBank/DDBJ databases">
        <authorList>
            <consortium name="DOE Joint Genome Institute"/>
            <person name="Haridas S."/>
            <person name="Albert R."/>
            <person name="Binder M."/>
            <person name="Bloem J."/>
            <person name="Labutti K."/>
            <person name="Salamov A."/>
            <person name="Andreopoulos B."/>
            <person name="Baker S.E."/>
            <person name="Barry K."/>
            <person name="Bills G."/>
            <person name="Bluhm B.H."/>
            <person name="Cannon C."/>
            <person name="Castanera R."/>
            <person name="Culley D.E."/>
            <person name="Daum C."/>
            <person name="Ezra D."/>
            <person name="Gonzalez J.B."/>
            <person name="Henrissat B."/>
            <person name="Kuo A."/>
            <person name="Liang C."/>
            <person name="Lipzen A."/>
            <person name="Lutzoni F."/>
            <person name="Magnuson J."/>
            <person name="Mondo S."/>
            <person name="Nolan M."/>
            <person name="Ohm R."/>
            <person name="Pangilinan J."/>
            <person name="Park H.-J."/>
            <person name="Ramirez L."/>
            <person name="Alfaro M."/>
            <person name="Sun H."/>
            <person name="Tritt A."/>
            <person name="Yoshinaga Y."/>
            <person name="Zwiers L.-H."/>
            <person name="Turgeon B.G."/>
            <person name="Goodwin S.B."/>
            <person name="Spatafora J.W."/>
            <person name="Crous P.W."/>
            <person name="Grigoriev I.V."/>
        </authorList>
    </citation>
    <scope>NUCLEOTIDE SEQUENCE</scope>
    <source>
        <strain evidence="1">CBS 394.84</strain>
    </source>
</reference>